<name>A0A4S4L0H3_9AGAM</name>
<accession>A0A4S4L0H3</accession>
<feature type="region of interest" description="Disordered" evidence="1">
    <location>
        <begin position="180"/>
        <end position="226"/>
    </location>
</feature>
<keyword evidence="3" id="KW-1185">Reference proteome</keyword>
<comment type="caution">
    <text evidence="2">The sequence shown here is derived from an EMBL/GenBank/DDBJ whole genome shotgun (WGS) entry which is preliminary data.</text>
</comment>
<proteinExistence type="predicted"/>
<gene>
    <name evidence="2" type="ORF">EW145_g5682</name>
</gene>
<evidence type="ECO:0000313" key="2">
    <source>
        <dbReference type="EMBL" id="THH04221.1"/>
    </source>
</evidence>
<dbReference type="Proteomes" id="UP000308199">
    <property type="component" value="Unassembled WGS sequence"/>
</dbReference>
<feature type="region of interest" description="Disordered" evidence="1">
    <location>
        <begin position="116"/>
        <end position="144"/>
    </location>
</feature>
<evidence type="ECO:0000256" key="1">
    <source>
        <dbReference type="SAM" id="MobiDB-lite"/>
    </source>
</evidence>
<evidence type="ECO:0000313" key="3">
    <source>
        <dbReference type="Proteomes" id="UP000308199"/>
    </source>
</evidence>
<organism evidence="2 3">
    <name type="scientific">Phellinidium pouzarii</name>
    <dbReference type="NCBI Taxonomy" id="167371"/>
    <lineage>
        <taxon>Eukaryota</taxon>
        <taxon>Fungi</taxon>
        <taxon>Dikarya</taxon>
        <taxon>Basidiomycota</taxon>
        <taxon>Agaricomycotina</taxon>
        <taxon>Agaricomycetes</taxon>
        <taxon>Hymenochaetales</taxon>
        <taxon>Hymenochaetaceae</taxon>
        <taxon>Phellinidium</taxon>
    </lineage>
</organism>
<dbReference type="EMBL" id="SGPK01000364">
    <property type="protein sequence ID" value="THH04221.1"/>
    <property type="molecule type" value="Genomic_DNA"/>
</dbReference>
<dbReference type="AlphaFoldDB" id="A0A4S4L0H3"/>
<sequence>MQIPLPPLAGLQPDAYADTYQRQVFMGHSRKRSNSGPPALVRNVPGPSYVDEFGSAGDVSEHDMVQSHSAGYMSTSFGRPSQMAAYPYGQRVMSDYLPTTLHSSQMQHTMQEPSMSDYESVPISHGPSHRPFFPSNRDTPSLQLNTQEPSISQLPHVVTPSSPLVASPYSADASMGHPRLASYFGHGESQGQGPRGSPGLDSGSLVGAFGTASSSPRSNPPSAPQM</sequence>
<protein>
    <submittedName>
        <fullName evidence="2">Uncharacterized protein</fullName>
    </submittedName>
</protein>
<reference evidence="2 3" key="1">
    <citation type="submission" date="2019-02" db="EMBL/GenBank/DDBJ databases">
        <title>Genome sequencing of the rare red list fungi Phellinidium pouzarii.</title>
        <authorList>
            <person name="Buettner E."/>
            <person name="Kellner H."/>
        </authorList>
    </citation>
    <scope>NUCLEOTIDE SEQUENCE [LARGE SCALE GENOMIC DNA]</scope>
    <source>
        <strain evidence="2 3">DSM 108285</strain>
    </source>
</reference>